<evidence type="ECO:0000256" key="4">
    <source>
        <dbReference type="ARBA" id="ARBA00005161"/>
    </source>
</evidence>
<dbReference type="GO" id="GO:0106430">
    <property type="term" value="F:dihydroorotate dehydrogenase (quinone) activity"/>
    <property type="evidence" value="ECO:0007669"/>
    <property type="project" value="UniProtKB-EC"/>
</dbReference>
<evidence type="ECO:0000256" key="13">
    <source>
        <dbReference type="ARBA" id="ARBA00048639"/>
    </source>
</evidence>
<dbReference type="GO" id="GO:0044205">
    <property type="term" value="P:'de novo' UMP biosynthetic process"/>
    <property type="evidence" value="ECO:0007669"/>
    <property type="project" value="UniProtKB-UniPathway"/>
</dbReference>
<comment type="cofactor">
    <cofactor evidence="1">
        <name>FMN</name>
        <dbReference type="ChEBI" id="CHEBI:58210"/>
    </cofactor>
</comment>
<dbReference type="UniPathway" id="UPA00070">
    <property type="reaction ID" value="UER00946"/>
</dbReference>
<dbReference type="AlphaFoldDB" id="A0A0G1X6W6"/>
<dbReference type="EC" id="1.3.5.2" evidence="6 14"/>
<dbReference type="PANTHER" id="PTHR48109:SF4">
    <property type="entry name" value="DIHYDROOROTATE DEHYDROGENASE (QUINONE), MITOCHONDRIAL"/>
    <property type="match status" value="1"/>
</dbReference>
<comment type="similarity">
    <text evidence="5">Belongs to the dihydroorotate dehydrogenase family. Type 2 subfamily.</text>
</comment>
<dbReference type="PROSITE" id="PS00912">
    <property type="entry name" value="DHODEHASE_2"/>
    <property type="match status" value="1"/>
</dbReference>
<dbReference type="SUPFAM" id="SSF51395">
    <property type="entry name" value="FMN-linked oxidoreductases"/>
    <property type="match status" value="1"/>
</dbReference>
<comment type="subcellular location">
    <subcellularLocation>
        <location evidence="3">Membrane</location>
    </subcellularLocation>
</comment>
<dbReference type="Proteomes" id="UP000033882">
    <property type="component" value="Unassembled WGS sequence"/>
</dbReference>
<dbReference type="InterPro" id="IPR005720">
    <property type="entry name" value="Dihydroorotate_DH_cat"/>
</dbReference>
<evidence type="ECO:0000256" key="12">
    <source>
        <dbReference type="ARBA" id="ARBA00023136"/>
    </source>
</evidence>
<name>A0A0G1X6W6_9BACT</name>
<evidence type="ECO:0000259" key="15">
    <source>
        <dbReference type="Pfam" id="PF01180"/>
    </source>
</evidence>
<keyword evidence="9" id="KW-0288">FMN</keyword>
<dbReference type="InterPro" id="IPR005719">
    <property type="entry name" value="Dihydroorotate_DH_2"/>
</dbReference>
<keyword evidence="12" id="KW-0472">Membrane</keyword>
<dbReference type="GO" id="GO:0005737">
    <property type="term" value="C:cytoplasm"/>
    <property type="evidence" value="ECO:0007669"/>
    <property type="project" value="InterPro"/>
</dbReference>
<evidence type="ECO:0000256" key="6">
    <source>
        <dbReference type="ARBA" id="ARBA00012791"/>
    </source>
</evidence>
<evidence type="ECO:0000256" key="5">
    <source>
        <dbReference type="ARBA" id="ARBA00005359"/>
    </source>
</evidence>
<evidence type="ECO:0000313" key="16">
    <source>
        <dbReference type="EMBL" id="KKU90125.1"/>
    </source>
</evidence>
<evidence type="ECO:0000256" key="2">
    <source>
        <dbReference type="ARBA" id="ARBA00003125"/>
    </source>
</evidence>
<dbReference type="NCBIfam" id="NF003652">
    <property type="entry name" value="PRK05286.2-5"/>
    <property type="match status" value="1"/>
</dbReference>
<comment type="pathway">
    <text evidence="4">Pyrimidine metabolism; UMP biosynthesis via de novo pathway; orotate from (S)-dihydroorotate (quinone route): step 1/1.</text>
</comment>
<evidence type="ECO:0000256" key="8">
    <source>
        <dbReference type="ARBA" id="ARBA00022630"/>
    </source>
</evidence>
<organism evidence="16 17">
    <name type="scientific">Candidatus Wolfebacteria bacterium GW2011_GWA2_47_9b</name>
    <dbReference type="NCBI Taxonomy" id="1619005"/>
    <lineage>
        <taxon>Bacteria</taxon>
        <taxon>Candidatus Wolfeibacteriota</taxon>
    </lineage>
</organism>
<dbReference type="Gene3D" id="3.20.20.70">
    <property type="entry name" value="Aldolase class I"/>
    <property type="match status" value="1"/>
</dbReference>
<dbReference type="NCBIfam" id="TIGR01036">
    <property type="entry name" value="pyrD_sub2"/>
    <property type="match status" value="1"/>
</dbReference>
<evidence type="ECO:0000256" key="3">
    <source>
        <dbReference type="ARBA" id="ARBA00004370"/>
    </source>
</evidence>
<comment type="caution">
    <text evidence="16">The sequence shown here is derived from an EMBL/GenBank/DDBJ whole genome shotgun (WGS) entry which is preliminary data.</text>
</comment>
<evidence type="ECO:0000256" key="7">
    <source>
        <dbReference type="ARBA" id="ARBA00018366"/>
    </source>
</evidence>
<protein>
    <recommendedName>
        <fullName evidence="7 14">Dihydroorotate dehydrogenase (quinone)</fullName>
        <ecNumber evidence="6 14">1.3.5.2</ecNumber>
    </recommendedName>
</protein>
<dbReference type="Pfam" id="PF01180">
    <property type="entry name" value="DHO_dh"/>
    <property type="match status" value="1"/>
</dbReference>
<keyword evidence="8" id="KW-0285">Flavoprotein</keyword>
<proteinExistence type="inferred from homology"/>
<comment type="catalytic activity">
    <reaction evidence="13">
        <text>(S)-dihydroorotate + a quinone = orotate + a quinol</text>
        <dbReference type="Rhea" id="RHEA:30187"/>
        <dbReference type="ChEBI" id="CHEBI:24646"/>
        <dbReference type="ChEBI" id="CHEBI:30839"/>
        <dbReference type="ChEBI" id="CHEBI:30864"/>
        <dbReference type="ChEBI" id="CHEBI:132124"/>
        <dbReference type="EC" id="1.3.5.2"/>
    </reaction>
</comment>
<dbReference type="GO" id="GO:0006207">
    <property type="term" value="P:'de novo' pyrimidine nucleobase biosynthetic process"/>
    <property type="evidence" value="ECO:0007669"/>
    <property type="project" value="UniProtKB-UniRule"/>
</dbReference>
<dbReference type="InterPro" id="IPR050074">
    <property type="entry name" value="DHO_dehydrogenase"/>
</dbReference>
<sequence>MKNSLIAVRNGSIAAIYKNILKRIYFRIDPEQVHDAMTHIGQRLGRYALTRTLTRLTFGYTHPILKQTIAGIEFTNPVGLAAGFDKDGVLTDIIGSVGFGFEEIGSITGRACKGNPKPRLWRMKKSKGLVVYYGLKNAGCDVIAKRLALKKFFIPIGTSIAMTNDASTATQDAGIADYAKAFETFATIGDYFTINISCPNTCMGEPFVEPTALDALLTRLDAIKTTKPVFLKLSADLSNDHINGIIEVADRHRINGFICTNLTKDRGNENIKDANIPPYGGMSGKLVQDRSDAMIGYIYKRTRGRYIIVGCGGIFSANDAYKKICSGASLVQMITGMIFEGPQVISEINRGIIELLKQDGFKTLSEAIGSKIEHHREP</sequence>
<keyword evidence="11" id="KW-0560">Oxidoreductase</keyword>
<keyword evidence="10" id="KW-0665">Pyrimidine biosynthesis</keyword>
<dbReference type="CDD" id="cd04738">
    <property type="entry name" value="DHOD_2_like"/>
    <property type="match status" value="1"/>
</dbReference>
<dbReference type="PATRIC" id="fig|1619005.3.peg.427"/>
<feature type="domain" description="Dihydroorotate dehydrogenase catalytic" evidence="15">
    <location>
        <begin position="65"/>
        <end position="356"/>
    </location>
</feature>
<comment type="function">
    <text evidence="2">Catalyzes the conversion of dihydroorotate to orotate with quinone as electron acceptor.</text>
</comment>
<evidence type="ECO:0000256" key="9">
    <source>
        <dbReference type="ARBA" id="ARBA00022643"/>
    </source>
</evidence>
<dbReference type="EMBL" id="LCPB01000006">
    <property type="protein sequence ID" value="KKU90125.1"/>
    <property type="molecule type" value="Genomic_DNA"/>
</dbReference>
<dbReference type="InterPro" id="IPR001295">
    <property type="entry name" value="Dihydroorotate_DH_CS"/>
</dbReference>
<evidence type="ECO:0000256" key="14">
    <source>
        <dbReference type="NCBIfam" id="TIGR01036"/>
    </source>
</evidence>
<evidence type="ECO:0000256" key="11">
    <source>
        <dbReference type="ARBA" id="ARBA00023002"/>
    </source>
</evidence>
<accession>A0A0G1X6W6</accession>
<dbReference type="PANTHER" id="PTHR48109">
    <property type="entry name" value="DIHYDROOROTATE DEHYDROGENASE (QUINONE), MITOCHONDRIAL-RELATED"/>
    <property type="match status" value="1"/>
</dbReference>
<evidence type="ECO:0000256" key="10">
    <source>
        <dbReference type="ARBA" id="ARBA00022975"/>
    </source>
</evidence>
<evidence type="ECO:0000313" key="17">
    <source>
        <dbReference type="Proteomes" id="UP000033882"/>
    </source>
</evidence>
<dbReference type="GO" id="GO:0005886">
    <property type="term" value="C:plasma membrane"/>
    <property type="evidence" value="ECO:0007669"/>
    <property type="project" value="TreeGrafter"/>
</dbReference>
<evidence type="ECO:0000256" key="1">
    <source>
        <dbReference type="ARBA" id="ARBA00001917"/>
    </source>
</evidence>
<dbReference type="InterPro" id="IPR013785">
    <property type="entry name" value="Aldolase_TIM"/>
</dbReference>
<gene>
    <name evidence="16" type="ORF">UY19_C0006G0063</name>
</gene>
<reference evidence="16 17" key="1">
    <citation type="journal article" date="2015" name="Nature">
        <title>rRNA introns, odd ribosomes, and small enigmatic genomes across a large radiation of phyla.</title>
        <authorList>
            <person name="Brown C.T."/>
            <person name="Hug L.A."/>
            <person name="Thomas B.C."/>
            <person name="Sharon I."/>
            <person name="Castelle C.J."/>
            <person name="Singh A."/>
            <person name="Wilkins M.J."/>
            <person name="Williams K.H."/>
            <person name="Banfield J.F."/>
        </authorList>
    </citation>
    <scope>NUCLEOTIDE SEQUENCE [LARGE SCALE GENOMIC DNA]</scope>
</reference>